<reference evidence="1 2" key="2">
    <citation type="submission" date="2018-10" db="EMBL/GenBank/DDBJ databases">
        <authorList>
            <consortium name="Pathogen Informatics"/>
        </authorList>
    </citation>
    <scope>NUCLEOTIDE SEQUENCE [LARGE SCALE GENOMIC DNA]</scope>
</reference>
<sequence length="47" mass="5598">MSEDQQMKRFPESYHHFNMEPEDSFDYLFKIVLIGDMGVGKTCIVQR</sequence>
<dbReference type="STRING" id="51028.A0A0N4UTR4"/>
<reference evidence="3" key="1">
    <citation type="submission" date="2017-02" db="UniProtKB">
        <authorList>
            <consortium name="WormBaseParasite"/>
        </authorList>
    </citation>
    <scope>IDENTIFICATION</scope>
</reference>
<dbReference type="Proteomes" id="UP000274131">
    <property type="component" value="Unassembled WGS sequence"/>
</dbReference>
<evidence type="ECO:0000313" key="2">
    <source>
        <dbReference type="Proteomes" id="UP000274131"/>
    </source>
</evidence>
<keyword evidence="2" id="KW-1185">Reference proteome</keyword>
<proteinExistence type="predicted"/>
<dbReference type="WBParaSite" id="EVEC_0000072501-mRNA-1">
    <property type="protein sequence ID" value="EVEC_0000072501-mRNA-1"/>
    <property type="gene ID" value="EVEC_0000072501"/>
</dbReference>
<dbReference type="EMBL" id="UXUI01000835">
    <property type="protein sequence ID" value="VDD85336.1"/>
    <property type="molecule type" value="Genomic_DNA"/>
</dbReference>
<name>A0A0N4UTR4_ENTVE</name>
<evidence type="ECO:0000313" key="1">
    <source>
        <dbReference type="EMBL" id="VDD85336.1"/>
    </source>
</evidence>
<dbReference type="InterPro" id="IPR027417">
    <property type="entry name" value="P-loop_NTPase"/>
</dbReference>
<dbReference type="AlphaFoldDB" id="A0A0N4UTR4"/>
<dbReference type="Gene3D" id="3.40.50.300">
    <property type="entry name" value="P-loop containing nucleotide triphosphate hydrolases"/>
    <property type="match status" value="1"/>
</dbReference>
<protein>
    <submittedName>
        <fullName evidence="3">Ras family protein</fullName>
    </submittedName>
</protein>
<dbReference type="OrthoDB" id="9989112at2759"/>
<evidence type="ECO:0000313" key="3">
    <source>
        <dbReference type="WBParaSite" id="EVEC_0000072501-mRNA-1"/>
    </source>
</evidence>
<gene>
    <name evidence="1" type="ORF">EVEC_LOCUS479</name>
</gene>
<dbReference type="SUPFAM" id="SSF52540">
    <property type="entry name" value="P-loop containing nucleoside triphosphate hydrolases"/>
    <property type="match status" value="1"/>
</dbReference>
<organism evidence="3">
    <name type="scientific">Enterobius vermicularis</name>
    <name type="common">Human pinworm</name>
    <dbReference type="NCBI Taxonomy" id="51028"/>
    <lineage>
        <taxon>Eukaryota</taxon>
        <taxon>Metazoa</taxon>
        <taxon>Ecdysozoa</taxon>
        <taxon>Nematoda</taxon>
        <taxon>Chromadorea</taxon>
        <taxon>Rhabditida</taxon>
        <taxon>Spirurina</taxon>
        <taxon>Oxyuridomorpha</taxon>
        <taxon>Oxyuroidea</taxon>
        <taxon>Oxyuridae</taxon>
        <taxon>Enterobius</taxon>
    </lineage>
</organism>
<accession>A0A0N4UTR4</accession>